<keyword evidence="2" id="KW-1185">Reference proteome</keyword>
<dbReference type="EMBL" id="JBHSJD010000018">
    <property type="protein sequence ID" value="MFC5025074.1"/>
    <property type="molecule type" value="Genomic_DNA"/>
</dbReference>
<gene>
    <name evidence="1" type="ORF">ACFPM3_23385</name>
</gene>
<evidence type="ECO:0008006" key="3">
    <source>
        <dbReference type="Google" id="ProtNLM"/>
    </source>
</evidence>
<organism evidence="1 2">
    <name type="scientific">Streptomyces coeruleoprunus</name>
    <dbReference type="NCBI Taxonomy" id="285563"/>
    <lineage>
        <taxon>Bacteria</taxon>
        <taxon>Bacillati</taxon>
        <taxon>Actinomycetota</taxon>
        <taxon>Actinomycetes</taxon>
        <taxon>Kitasatosporales</taxon>
        <taxon>Streptomycetaceae</taxon>
        <taxon>Streptomyces</taxon>
    </lineage>
</organism>
<name>A0ABV9XJ99_9ACTN</name>
<dbReference type="Proteomes" id="UP001595829">
    <property type="component" value="Unassembled WGS sequence"/>
</dbReference>
<proteinExistence type="predicted"/>
<comment type="caution">
    <text evidence="1">The sequence shown here is derived from an EMBL/GenBank/DDBJ whole genome shotgun (WGS) entry which is preliminary data.</text>
</comment>
<sequence>MKVRTTERLRVAEEVVARLRGELGEVGVVLPSLRVDPVTATGDTASPLVDLGRCNLDTAARLVAVLEGARR</sequence>
<evidence type="ECO:0000313" key="2">
    <source>
        <dbReference type="Proteomes" id="UP001595829"/>
    </source>
</evidence>
<accession>A0ABV9XJ99</accession>
<evidence type="ECO:0000313" key="1">
    <source>
        <dbReference type="EMBL" id="MFC5025074.1"/>
    </source>
</evidence>
<protein>
    <recommendedName>
        <fullName evidence="3">Secreted protein</fullName>
    </recommendedName>
</protein>
<reference evidence="2" key="1">
    <citation type="journal article" date="2019" name="Int. J. Syst. Evol. Microbiol.">
        <title>The Global Catalogue of Microorganisms (GCM) 10K type strain sequencing project: providing services to taxonomists for standard genome sequencing and annotation.</title>
        <authorList>
            <consortium name="The Broad Institute Genomics Platform"/>
            <consortium name="The Broad Institute Genome Sequencing Center for Infectious Disease"/>
            <person name="Wu L."/>
            <person name="Ma J."/>
        </authorList>
    </citation>
    <scope>NUCLEOTIDE SEQUENCE [LARGE SCALE GENOMIC DNA]</scope>
    <source>
        <strain evidence="2">CGMCC 4.1648</strain>
    </source>
</reference>
<dbReference type="RefSeq" id="WP_345690978.1">
    <property type="nucleotide sequence ID" value="NZ_BAABIT010000001.1"/>
</dbReference>